<gene>
    <name evidence="1" type="ORF">PO878_13400</name>
</gene>
<dbReference type="SUPFAM" id="SSF52540">
    <property type="entry name" value="P-loop containing nucleoside triphosphate hydrolases"/>
    <property type="match status" value="1"/>
</dbReference>
<evidence type="ECO:0000313" key="2">
    <source>
        <dbReference type="Proteomes" id="UP001216390"/>
    </source>
</evidence>
<dbReference type="Proteomes" id="UP001216390">
    <property type="component" value="Chromosome"/>
</dbReference>
<evidence type="ECO:0000313" key="1">
    <source>
        <dbReference type="EMBL" id="WCO65493.1"/>
    </source>
</evidence>
<dbReference type="Gene3D" id="3.40.50.300">
    <property type="entry name" value="P-loop containing nucleotide triphosphate hydrolases"/>
    <property type="match status" value="1"/>
</dbReference>
<dbReference type="PANTHER" id="PTHR48419">
    <property type="entry name" value="SULFOTRANSFERASE DOMAIN-CONTAINING PROTEIN"/>
    <property type="match status" value="1"/>
</dbReference>
<dbReference type="InterPro" id="IPR053226">
    <property type="entry name" value="Pyrrolopyrazine_biosynth_F"/>
</dbReference>
<organism evidence="1 2">
    <name type="scientific">Iamia majanohamensis</name>
    <dbReference type="NCBI Taxonomy" id="467976"/>
    <lineage>
        <taxon>Bacteria</taxon>
        <taxon>Bacillati</taxon>
        <taxon>Actinomycetota</taxon>
        <taxon>Acidimicrobiia</taxon>
        <taxon>Acidimicrobiales</taxon>
        <taxon>Iamiaceae</taxon>
        <taxon>Iamia</taxon>
    </lineage>
</organism>
<dbReference type="RefSeq" id="WP_272735018.1">
    <property type="nucleotide sequence ID" value="NZ_CP116942.1"/>
</dbReference>
<proteinExistence type="predicted"/>
<dbReference type="PANTHER" id="PTHR48419:SF1">
    <property type="entry name" value="SULFOTRANSFERASE DOMAIN-CONTAINING PROTEIN"/>
    <property type="match status" value="1"/>
</dbReference>
<dbReference type="AlphaFoldDB" id="A0AAE9Y6W2"/>
<reference evidence="1" key="1">
    <citation type="submission" date="2023-01" db="EMBL/GenBank/DDBJ databases">
        <title>The diversity of Class Acidimicrobiia in South China Sea sediment environments and the proposal of Iamia marina sp. nov., a novel species of the genus Iamia.</title>
        <authorList>
            <person name="He Y."/>
            <person name="Tian X."/>
        </authorList>
    </citation>
    <scope>NUCLEOTIDE SEQUENCE</scope>
    <source>
        <strain evidence="1">DSM 19957</strain>
    </source>
</reference>
<keyword evidence="2" id="KW-1185">Reference proteome</keyword>
<accession>A0AAE9Y6W2</accession>
<dbReference type="Pfam" id="PF19798">
    <property type="entry name" value="Sulfotransfer_5"/>
    <property type="match status" value="1"/>
</dbReference>
<dbReference type="EMBL" id="CP116942">
    <property type="protein sequence ID" value="WCO65493.1"/>
    <property type="molecule type" value="Genomic_DNA"/>
</dbReference>
<sequence length="247" mass="27772">MPVLALWSAPRSRSTAFFRSMLERGDLLALHEPLEGLHFVGPLQVGTRTFGSPRQLLDWLLDDVHERTVFLKETVNPPVLEMVLEDRRALAEVRHAFLIRRPAEVAASWYALEHDMRIAETGLEALRDLYVAVRDADGHLPVVIDCDDLVAQPEATMAAYCAAVGLPFVRDALRWEPGAQAEWARSARWHRDASASTGFGAPTDRDRHGLLSHPEVVRFARRHGLPYEEMWRQRLEVGPPPPVAPDG</sequence>
<name>A0AAE9Y6W2_9ACTN</name>
<evidence type="ECO:0008006" key="3">
    <source>
        <dbReference type="Google" id="ProtNLM"/>
    </source>
</evidence>
<dbReference type="InterPro" id="IPR027417">
    <property type="entry name" value="P-loop_NTPase"/>
</dbReference>
<dbReference type="KEGG" id="ima:PO878_13400"/>
<protein>
    <recommendedName>
        <fullName evidence="3">Sulfotransferase family protein</fullName>
    </recommendedName>
</protein>